<dbReference type="PROSITE" id="PS51228">
    <property type="entry name" value="ACB_2"/>
    <property type="match status" value="1"/>
</dbReference>
<sequence>MDFETATQKAKSFTKTPPDNVFLEFYGLFKQATVGDCNVAQPGALDLKGKAKWNAWNGNKGMSQDAAKAAYVAAYEKYAPQYA</sequence>
<dbReference type="EnsemblMetazoa" id="MDOA006484-RA">
    <property type="protein sequence ID" value="MDOA006484-PA"/>
    <property type="gene ID" value="MDOA006484"/>
</dbReference>
<feature type="domain" description="ACB" evidence="2">
    <location>
        <begin position="1"/>
        <end position="83"/>
    </location>
</feature>
<dbReference type="GO" id="GO:0000062">
    <property type="term" value="F:fatty-acyl-CoA binding"/>
    <property type="evidence" value="ECO:0007669"/>
    <property type="project" value="InterPro"/>
</dbReference>
<dbReference type="Pfam" id="PF00887">
    <property type="entry name" value="ACBP"/>
    <property type="match status" value="1"/>
</dbReference>
<dbReference type="KEGG" id="mde:101892605"/>
<evidence type="ECO:0000313" key="3">
    <source>
        <dbReference type="EnsemblMetazoa" id="MDOA006484-PA"/>
    </source>
</evidence>
<dbReference type="STRING" id="7370.A0A1I8MME6"/>
<proteinExistence type="predicted"/>
<dbReference type="PANTHER" id="PTHR23310:SF137">
    <property type="entry name" value="ACYL-COA BINDING PROTEIN 3, ISOFORM A-RELATED"/>
    <property type="match status" value="1"/>
</dbReference>
<reference evidence="5" key="2">
    <citation type="submission" date="2025-04" db="UniProtKB">
        <authorList>
            <consortium name="RefSeq"/>
        </authorList>
    </citation>
    <scope>IDENTIFICATION</scope>
    <source>
        <strain evidence="5">Aabys</strain>
    </source>
</reference>
<evidence type="ECO:0000259" key="2">
    <source>
        <dbReference type="PROSITE" id="PS51228"/>
    </source>
</evidence>
<organism evidence="3">
    <name type="scientific">Musca domestica</name>
    <name type="common">House fly</name>
    <dbReference type="NCBI Taxonomy" id="7370"/>
    <lineage>
        <taxon>Eukaryota</taxon>
        <taxon>Metazoa</taxon>
        <taxon>Ecdysozoa</taxon>
        <taxon>Arthropoda</taxon>
        <taxon>Hexapoda</taxon>
        <taxon>Insecta</taxon>
        <taxon>Pterygota</taxon>
        <taxon>Neoptera</taxon>
        <taxon>Endopterygota</taxon>
        <taxon>Diptera</taxon>
        <taxon>Brachycera</taxon>
        <taxon>Muscomorpha</taxon>
        <taxon>Muscoidea</taxon>
        <taxon>Muscidae</taxon>
        <taxon>Musca</taxon>
    </lineage>
</organism>
<reference evidence="3" key="1">
    <citation type="submission" date="2020-05" db="UniProtKB">
        <authorList>
            <consortium name="EnsemblMetazoa"/>
        </authorList>
    </citation>
    <scope>IDENTIFICATION</scope>
    <source>
        <strain evidence="3">Aabys</strain>
    </source>
</reference>
<evidence type="ECO:0000256" key="1">
    <source>
        <dbReference type="ARBA" id="ARBA00023121"/>
    </source>
</evidence>
<dbReference type="PRINTS" id="PR00689">
    <property type="entry name" value="ACOABINDINGP"/>
</dbReference>
<keyword evidence="1" id="KW-0446">Lipid-binding</keyword>
<dbReference type="InterPro" id="IPR014352">
    <property type="entry name" value="FERM/acyl-CoA-bd_prot_sf"/>
</dbReference>
<dbReference type="Gene3D" id="1.20.80.10">
    <property type="match status" value="1"/>
</dbReference>
<dbReference type="Proteomes" id="UP001652621">
    <property type="component" value="Unplaced"/>
</dbReference>
<dbReference type="RefSeq" id="XP_005179466.1">
    <property type="nucleotide sequence ID" value="XM_005179409.3"/>
</dbReference>
<keyword evidence="4" id="KW-1185">Reference proteome</keyword>
<protein>
    <submittedName>
        <fullName evidence="5">Acyl-CoA-binding protein-like</fullName>
    </submittedName>
</protein>
<dbReference type="SUPFAM" id="SSF47027">
    <property type="entry name" value="Acyl-CoA binding protein"/>
    <property type="match status" value="1"/>
</dbReference>
<dbReference type="eggNOG" id="KOG0817">
    <property type="taxonomic scope" value="Eukaryota"/>
</dbReference>
<dbReference type="InterPro" id="IPR000582">
    <property type="entry name" value="Acyl-CoA-binding_protein"/>
</dbReference>
<name>A0A1I8MME6_MUSDO</name>
<dbReference type="VEuPathDB" id="VectorBase:MDOA006484"/>
<dbReference type="OrthoDB" id="346910at2759"/>
<dbReference type="InterPro" id="IPR035984">
    <property type="entry name" value="Acyl-CoA-binding_sf"/>
</dbReference>
<dbReference type="PANTHER" id="PTHR23310">
    <property type="entry name" value="ACYL-COA-BINDING PROTEIN, ACBP"/>
    <property type="match status" value="1"/>
</dbReference>
<gene>
    <name evidence="3" type="primary">101892605</name>
    <name evidence="5" type="synonym">LOC101892605</name>
</gene>
<evidence type="ECO:0000313" key="4">
    <source>
        <dbReference type="Proteomes" id="UP001652621"/>
    </source>
</evidence>
<dbReference type="AlphaFoldDB" id="A0A1I8MME6"/>
<dbReference type="GO" id="GO:0006631">
    <property type="term" value="P:fatty acid metabolic process"/>
    <property type="evidence" value="ECO:0007669"/>
    <property type="project" value="TreeGrafter"/>
</dbReference>
<dbReference type="GeneID" id="101892605"/>
<evidence type="ECO:0000313" key="5">
    <source>
        <dbReference type="RefSeq" id="XP_005179466.1"/>
    </source>
</evidence>
<accession>A0A1I8MME6</accession>
<dbReference type="VEuPathDB" id="VectorBase:MDOMA2_004109"/>